<dbReference type="InterPro" id="IPR012341">
    <property type="entry name" value="6hp_glycosidase-like_sf"/>
</dbReference>
<keyword evidence="2" id="KW-1185">Reference proteome</keyword>
<dbReference type="EMBL" id="JAGIOB010000001">
    <property type="protein sequence ID" value="MBP2417691.1"/>
    <property type="molecule type" value="Genomic_DNA"/>
</dbReference>
<dbReference type="SUPFAM" id="SSF48208">
    <property type="entry name" value="Six-hairpin glycosidases"/>
    <property type="match status" value="1"/>
</dbReference>
<dbReference type="Proteomes" id="UP000758168">
    <property type="component" value="Unassembled WGS sequence"/>
</dbReference>
<reference evidence="1 2" key="1">
    <citation type="submission" date="2021-03" db="EMBL/GenBank/DDBJ databases">
        <title>Sequencing the genomes of 1000 actinobacteria strains.</title>
        <authorList>
            <person name="Klenk H.-P."/>
        </authorList>
    </citation>
    <scope>NUCLEOTIDE SEQUENCE [LARGE SCALE GENOMIC DNA]</scope>
    <source>
        <strain evidence="1 2">DSM 12936</strain>
    </source>
</reference>
<comment type="caution">
    <text evidence="1">The sequence shown here is derived from an EMBL/GenBank/DDBJ whole genome shotgun (WGS) entry which is preliminary data.</text>
</comment>
<evidence type="ECO:0000313" key="2">
    <source>
        <dbReference type="Proteomes" id="UP000758168"/>
    </source>
</evidence>
<organism evidence="1 2">
    <name type="scientific">Microlunatus capsulatus</name>
    <dbReference type="NCBI Taxonomy" id="99117"/>
    <lineage>
        <taxon>Bacteria</taxon>
        <taxon>Bacillati</taxon>
        <taxon>Actinomycetota</taxon>
        <taxon>Actinomycetes</taxon>
        <taxon>Propionibacteriales</taxon>
        <taxon>Propionibacteriaceae</taxon>
        <taxon>Microlunatus</taxon>
    </lineage>
</organism>
<gene>
    <name evidence="1" type="ORF">JOF54_002613</name>
</gene>
<proteinExistence type="predicted"/>
<accession>A0ABS4Z9G1</accession>
<dbReference type="InterPro" id="IPR008928">
    <property type="entry name" value="6-hairpin_glycosidase_sf"/>
</dbReference>
<dbReference type="PANTHER" id="PTHR31616">
    <property type="entry name" value="TREHALASE"/>
    <property type="match status" value="1"/>
</dbReference>
<dbReference type="RefSeq" id="WP_210056501.1">
    <property type="nucleotide sequence ID" value="NZ_JAGIOB010000001.1"/>
</dbReference>
<dbReference type="PANTHER" id="PTHR31616:SF0">
    <property type="entry name" value="GLUCAN 1,4-ALPHA-GLUCOSIDASE"/>
    <property type="match status" value="1"/>
</dbReference>
<evidence type="ECO:0000313" key="1">
    <source>
        <dbReference type="EMBL" id="MBP2417691.1"/>
    </source>
</evidence>
<name>A0ABS4Z9G1_9ACTN</name>
<dbReference type="Gene3D" id="1.50.10.10">
    <property type="match status" value="1"/>
</dbReference>
<sequence>MTTAAPAGRPRTGRPLRRALRPLALGLVVVLVYGLCPAGAASRAVRDRVVPLDALTTGVGAGGRLEPVQDAALLLPGSRVLAGAPGAAGRRRAEQAWLASGSVPAVPGLEGSTMVRDALLDLRTLALPDGVPVAAWSPPWRYVWPRDSALAAAALARTGHPADAAAVLDFLQRVQPASGVFAARYSPDGSGVPDDRGEQLDGTGWALWALAAVVEAAPAADRAALLARWAPLLDRSTAAARAAVDDGRRLPPAGPDYWEVPERRPTLATAALLRAGLAAAARLQGLAGDPAAAERAGAAADRLAATVRARFGDGYPRHPGGPASSVDLGVVFLLPPFAEHADPDAVAAFARVPRAMLRPAGGLAPGGSWRDDGISWTTSTSSCALAAAALGDRAGAQAWLRWLDAHRTAAGSLPEKVLADGSPAAVAPLAWASAAVVLAAVELGP</sequence>
<protein>
    <submittedName>
        <fullName evidence="1">GH15 family glucan-1,4-alpha-glucosidase</fullName>
    </submittedName>
</protein>